<dbReference type="Proteomes" id="UP001280121">
    <property type="component" value="Unassembled WGS sequence"/>
</dbReference>
<sequence>MLMVNETFNTSVEAPKGEFGVFLVRTAVTERAAAKPIESREQASTGGELAYSDLGFDFATQLQKTEVYFAAAQRVRSSMILWVSGGEGYIMSKGVLEDLSKVLNPLSLPDW</sequence>
<comment type="caution">
    <text evidence="1">The sequence shown here is derived from an EMBL/GenBank/DDBJ whole genome shotgun (WGS) entry which is preliminary data.</text>
</comment>
<accession>A0AAD9U086</accession>
<dbReference type="EMBL" id="JANJYI010000006">
    <property type="protein sequence ID" value="KAK2645268.1"/>
    <property type="molecule type" value="Genomic_DNA"/>
</dbReference>
<name>A0AAD9U086_9ROSI</name>
<gene>
    <name evidence="1" type="ORF">Ddye_020463</name>
</gene>
<evidence type="ECO:0000313" key="2">
    <source>
        <dbReference type="Proteomes" id="UP001280121"/>
    </source>
</evidence>
<evidence type="ECO:0000313" key="1">
    <source>
        <dbReference type="EMBL" id="KAK2645268.1"/>
    </source>
</evidence>
<dbReference type="AlphaFoldDB" id="A0AAD9U086"/>
<proteinExistence type="predicted"/>
<protein>
    <submittedName>
        <fullName evidence="1">Uncharacterized protein</fullName>
    </submittedName>
</protein>
<keyword evidence="2" id="KW-1185">Reference proteome</keyword>
<organism evidence="1 2">
    <name type="scientific">Dipteronia dyeriana</name>
    <dbReference type="NCBI Taxonomy" id="168575"/>
    <lineage>
        <taxon>Eukaryota</taxon>
        <taxon>Viridiplantae</taxon>
        <taxon>Streptophyta</taxon>
        <taxon>Embryophyta</taxon>
        <taxon>Tracheophyta</taxon>
        <taxon>Spermatophyta</taxon>
        <taxon>Magnoliopsida</taxon>
        <taxon>eudicotyledons</taxon>
        <taxon>Gunneridae</taxon>
        <taxon>Pentapetalae</taxon>
        <taxon>rosids</taxon>
        <taxon>malvids</taxon>
        <taxon>Sapindales</taxon>
        <taxon>Sapindaceae</taxon>
        <taxon>Hippocastanoideae</taxon>
        <taxon>Acereae</taxon>
        <taxon>Dipteronia</taxon>
    </lineage>
</organism>
<reference evidence="1" key="1">
    <citation type="journal article" date="2023" name="Plant J.">
        <title>Genome sequences and population genomics provide insights into the demographic history, inbreeding, and mutation load of two 'living fossil' tree species of Dipteronia.</title>
        <authorList>
            <person name="Feng Y."/>
            <person name="Comes H.P."/>
            <person name="Chen J."/>
            <person name="Zhu S."/>
            <person name="Lu R."/>
            <person name="Zhang X."/>
            <person name="Li P."/>
            <person name="Qiu J."/>
            <person name="Olsen K.M."/>
            <person name="Qiu Y."/>
        </authorList>
    </citation>
    <scope>NUCLEOTIDE SEQUENCE</scope>
    <source>
        <strain evidence="1">KIB01</strain>
    </source>
</reference>